<gene>
    <name evidence="2" type="ORF">EHS19_04930</name>
</gene>
<reference evidence="2 3" key="1">
    <citation type="journal article" date="2019" name="Int. J. Syst. Evol. Microbiol.">
        <title>Bifidobacterium jacchi sp. nov., isolated from the faeces of a baby common marmoset (Callithrix jacchus).</title>
        <authorList>
            <person name="Modesto M."/>
            <person name="Watanabe K."/>
            <person name="Arita M."/>
            <person name="Satti M."/>
            <person name="Oki K."/>
            <person name="Sciavilla P."/>
            <person name="Patavino C."/>
            <person name="Camma C."/>
            <person name="Michelini S."/>
            <person name="Sgorbati B."/>
            <person name="Mattarelli P."/>
        </authorList>
    </citation>
    <scope>NUCLEOTIDE SEQUENCE [LARGE SCALE GENOMIC DNA]</scope>
    <source>
        <strain evidence="2 3">MRM 9.3</strain>
    </source>
</reference>
<keyword evidence="3" id="KW-1185">Reference proteome</keyword>
<evidence type="ECO:0000313" key="3">
    <source>
        <dbReference type="Proteomes" id="UP000326336"/>
    </source>
</evidence>
<dbReference type="AlphaFoldDB" id="A0A5N5RJH4"/>
<dbReference type="OrthoDB" id="9773927at2"/>
<evidence type="ECO:0000256" key="1">
    <source>
        <dbReference type="SAM" id="MobiDB-lite"/>
    </source>
</evidence>
<dbReference type="InterPro" id="IPR039498">
    <property type="entry name" value="NTP_transf_5"/>
</dbReference>
<sequence>MNTTNAVPQTTTPPCDTPEQACDIADIAPSAQRALSAERARDGLMLMGLVRAALGTHGETNLSGGDGGTDAADLGTATANRWARIHALAAAQSLQAISWMGVNTDPALVASVPAAIASVWENEANLTLYRQITFDMARERILAQLSARGISSMPLKGVHTATYYPQPGMRSMSDNDILVGFIERGSDGTWQPVRDTDADERLRRIVIDVMSADGYDISEDTESDTGFIKKPFLSFEMHRMLEMRYRGAIHDYYANPWRRAQPDAADPHLMRWSLEDQYLFHITHMQKHYAIGGCGLRFVVDERVLLDRMGRPDESGESQSEQQSESSESQSKQGGQRQSGADWRYINDELSKLGLTDFERRVRHLAEALFGGARIGNDDAALFLYMLDSGTYGTAEHQQQMRMQRALGENADMPERYARIGRAEGGIDGSGDGDAAADDASTGSGRRMPIAARLRYIWRRLYPERSELVGFYPLFARHPWLIPISPLYRVFVSLRRRPDQLRDELQRLGGRKSSGQ</sequence>
<comment type="caution">
    <text evidence="2">The sequence shown here is derived from an EMBL/GenBank/DDBJ whole genome shotgun (WGS) entry which is preliminary data.</text>
</comment>
<proteinExistence type="predicted"/>
<organism evidence="2 3">
    <name type="scientific">Bifidobacterium jacchi</name>
    <dbReference type="NCBI Taxonomy" id="2490545"/>
    <lineage>
        <taxon>Bacteria</taxon>
        <taxon>Bacillati</taxon>
        <taxon>Actinomycetota</taxon>
        <taxon>Actinomycetes</taxon>
        <taxon>Bifidobacteriales</taxon>
        <taxon>Bifidobacteriaceae</taxon>
        <taxon>Bifidobacterium</taxon>
    </lineage>
</organism>
<dbReference type="EMBL" id="RQSP01000012">
    <property type="protein sequence ID" value="KAB5607397.1"/>
    <property type="molecule type" value="Genomic_DNA"/>
</dbReference>
<evidence type="ECO:0000313" key="2">
    <source>
        <dbReference type="EMBL" id="KAB5607397.1"/>
    </source>
</evidence>
<dbReference type="RefSeq" id="WP_151916673.1">
    <property type="nucleotide sequence ID" value="NZ_RQSP01000012.1"/>
</dbReference>
<feature type="region of interest" description="Disordered" evidence="1">
    <location>
        <begin position="423"/>
        <end position="443"/>
    </location>
</feature>
<protein>
    <recommendedName>
        <fullName evidence="4">Nucleotidyltransferase family protein</fullName>
    </recommendedName>
</protein>
<name>A0A5N5RJH4_9BIFI</name>
<dbReference type="Proteomes" id="UP000326336">
    <property type="component" value="Unassembled WGS sequence"/>
</dbReference>
<evidence type="ECO:0008006" key="4">
    <source>
        <dbReference type="Google" id="ProtNLM"/>
    </source>
</evidence>
<dbReference type="Pfam" id="PF14907">
    <property type="entry name" value="NTP_transf_5"/>
    <property type="match status" value="2"/>
</dbReference>
<feature type="compositionally biased region" description="Gly residues" evidence="1">
    <location>
        <begin position="423"/>
        <end position="432"/>
    </location>
</feature>
<feature type="compositionally biased region" description="Low complexity" evidence="1">
    <location>
        <begin position="317"/>
        <end position="340"/>
    </location>
</feature>
<feature type="region of interest" description="Disordered" evidence="1">
    <location>
        <begin position="310"/>
        <end position="341"/>
    </location>
</feature>
<accession>A0A5N5RJH4</accession>